<dbReference type="STRING" id="1353952.A0A165CIA1"/>
<proteinExistence type="inferred from homology"/>
<sequence>MSGSSSVSSLADAIKEWTIHPTDSDSDSENSAADPNGKTYCDKDFVIIERLGEGAGGSVDKVREVATGLIWARKTIPAPSAPVQQLRREINFLANCKHPHIVVFHGAYLSAEDSLINLLMEYCEGGSLEAVRDRMREERAAVSEKVIAKIAEGCLKGLQYLKSKNIIHRDIKPSNILLTAAGIPKLIDFGVSGELVDSYAGTFTGTSYYMAPERIQGAKYSVRSDVWSLGLTLMELARTEPIYPVDLGPIELITYIVSSEPPTLDDTPGDWSDEMKDFFRQCLCVDHTKRPSPTELLQHPWILESQKRKINLAKWIQQVWQWDQPSSRPQSALQ</sequence>
<comment type="similarity">
    <text evidence="5">Belongs to the protein kinase superfamily. STE Ser/Thr protein kinase family. MAP kinase kinase subfamily.</text>
</comment>
<dbReference type="GO" id="GO:0000165">
    <property type="term" value="P:MAPK cascade"/>
    <property type="evidence" value="ECO:0007669"/>
    <property type="project" value="UniProtKB-ARBA"/>
</dbReference>
<organism evidence="7 8">
    <name type="scientific">Calocera cornea HHB12733</name>
    <dbReference type="NCBI Taxonomy" id="1353952"/>
    <lineage>
        <taxon>Eukaryota</taxon>
        <taxon>Fungi</taxon>
        <taxon>Dikarya</taxon>
        <taxon>Basidiomycota</taxon>
        <taxon>Agaricomycotina</taxon>
        <taxon>Dacrymycetes</taxon>
        <taxon>Dacrymycetales</taxon>
        <taxon>Dacrymycetaceae</taxon>
        <taxon>Calocera</taxon>
    </lineage>
</organism>
<dbReference type="EMBL" id="KV424140">
    <property type="protein sequence ID" value="KZT50849.1"/>
    <property type="molecule type" value="Genomic_DNA"/>
</dbReference>
<accession>A0A165CIA1</accession>
<dbReference type="FunCoup" id="A0A165CIA1">
    <property type="interactions" value="122"/>
</dbReference>
<evidence type="ECO:0000313" key="7">
    <source>
        <dbReference type="EMBL" id="KZT50849.1"/>
    </source>
</evidence>
<reference evidence="7 8" key="1">
    <citation type="journal article" date="2016" name="Mol. Biol. Evol.">
        <title>Comparative Genomics of Early-Diverging Mushroom-Forming Fungi Provides Insights into the Origins of Lignocellulose Decay Capabilities.</title>
        <authorList>
            <person name="Nagy L.G."/>
            <person name="Riley R."/>
            <person name="Tritt A."/>
            <person name="Adam C."/>
            <person name="Daum C."/>
            <person name="Floudas D."/>
            <person name="Sun H."/>
            <person name="Yadav J.S."/>
            <person name="Pangilinan J."/>
            <person name="Larsson K.H."/>
            <person name="Matsuura K."/>
            <person name="Barry K."/>
            <person name="Labutti K."/>
            <person name="Kuo R."/>
            <person name="Ohm R.A."/>
            <person name="Bhattacharya S.S."/>
            <person name="Shirouzu T."/>
            <person name="Yoshinaga Y."/>
            <person name="Martin F.M."/>
            <person name="Grigoriev I.V."/>
            <person name="Hibbett D.S."/>
        </authorList>
    </citation>
    <scope>NUCLEOTIDE SEQUENCE [LARGE SCALE GENOMIC DNA]</scope>
    <source>
        <strain evidence="7 8">HHB12733</strain>
    </source>
</reference>
<dbReference type="Gene3D" id="1.10.510.10">
    <property type="entry name" value="Transferase(Phosphotransferase) domain 1"/>
    <property type="match status" value="1"/>
</dbReference>
<evidence type="ECO:0000256" key="1">
    <source>
        <dbReference type="ARBA" id="ARBA00022679"/>
    </source>
</evidence>
<dbReference type="InParanoid" id="A0A165CIA1"/>
<dbReference type="FunFam" id="1.10.510.10:FF:000263">
    <property type="entry name" value="MAP kinase skh1/pek1"/>
    <property type="match status" value="1"/>
</dbReference>
<evidence type="ECO:0000256" key="2">
    <source>
        <dbReference type="ARBA" id="ARBA00022741"/>
    </source>
</evidence>
<evidence type="ECO:0000313" key="8">
    <source>
        <dbReference type="Proteomes" id="UP000076842"/>
    </source>
</evidence>
<dbReference type="AlphaFoldDB" id="A0A165CIA1"/>
<dbReference type="PROSITE" id="PS00108">
    <property type="entry name" value="PROTEIN_KINASE_ST"/>
    <property type="match status" value="1"/>
</dbReference>
<evidence type="ECO:0000256" key="5">
    <source>
        <dbReference type="ARBA" id="ARBA00038035"/>
    </source>
</evidence>
<dbReference type="InterPro" id="IPR011009">
    <property type="entry name" value="Kinase-like_dom_sf"/>
</dbReference>
<evidence type="ECO:0000259" key="6">
    <source>
        <dbReference type="PROSITE" id="PS50011"/>
    </source>
</evidence>
<evidence type="ECO:0000256" key="3">
    <source>
        <dbReference type="ARBA" id="ARBA00022777"/>
    </source>
</evidence>
<gene>
    <name evidence="7" type="ORF">CALCODRAFT_525807</name>
</gene>
<dbReference type="OrthoDB" id="10252354at2759"/>
<dbReference type="PANTHER" id="PTHR47448:SF5">
    <property type="entry name" value="MITOGEN-ACTIVATED PROTEIN KINASE KINAE MKK2"/>
    <property type="match status" value="1"/>
</dbReference>
<dbReference type="Pfam" id="PF00069">
    <property type="entry name" value="Pkinase"/>
    <property type="match status" value="1"/>
</dbReference>
<dbReference type="Proteomes" id="UP000076842">
    <property type="component" value="Unassembled WGS sequence"/>
</dbReference>
<name>A0A165CIA1_9BASI</name>
<protein>
    <submittedName>
        <fullName evidence="7">Kinase-like protein</fullName>
    </submittedName>
</protein>
<dbReference type="GO" id="GO:0004672">
    <property type="term" value="F:protein kinase activity"/>
    <property type="evidence" value="ECO:0007669"/>
    <property type="project" value="InterPro"/>
</dbReference>
<dbReference type="PANTHER" id="PTHR47448">
    <property type="entry name" value="DUAL SPECIFICITY MITOGEN-ACTIVATED PROTEIN KINASE KINASE DSOR1-LIKE PROTEIN"/>
    <property type="match status" value="1"/>
</dbReference>
<feature type="domain" description="Protein kinase" evidence="6">
    <location>
        <begin position="45"/>
        <end position="302"/>
    </location>
</feature>
<dbReference type="PROSITE" id="PS50011">
    <property type="entry name" value="PROTEIN_KINASE_DOM"/>
    <property type="match status" value="1"/>
</dbReference>
<dbReference type="Gene3D" id="3.30.200.20">
    <property type="entry name" value="Phosphorylase Kinase, domain 1"/>
    <property type="match status" value="1"/>
</dbReference>
<dbReference type="SMART" id="SM00220">
    <property type="entry name" value="S_TKc"/>
    <property type="match status" value="1"/>
</dbReference>
<keyword evidence="4" id="KW-0067">ATP-binding</keyword>
<keyword evidence="3 7" id="KW-0418">Kinase</keyword>
<dbReference type="InterPro" id="IPR050915">
    <property type="entry name" value="MAP_kinase_kinase"/>
</dbReference>
<dbReference type="GO" id="GO:0005524">
    <property type="term" value="F:ATP binding"/>
    <property type="evidence" value="ECO:0007669"/>
    <property type="project" value="UniProtKB-KW"/>
</dbReference>
<keyword evidence="8" id="KW-1185">Reference proteome</keyword>
<keyword evidence="2" id="KW-0547">Nucleotide-binding</keyword>
<dbReference type="InterPro" id="IPR008271">
    <property type="entry name" value="Ser/Thr_kinase_AS"/>
</dbReference>
<keyword evidence="1" id="KW-0808">Transferase</keyword>
<dbReference type="SUPFAM" id="SSF56112">
    <property type="entry name" value="Protein kinase-like (PK-like)"/>
    <property type="match status" value="1"/>
</dbReference>
<dbReference type="InterPro" id="IPR000719">
    <property type="entry name" value="Prot_kinase_dom"/>
</dbReference>
<evidence type="ECO:0000256" key="4">
    <source>
        <dbReference type="ARBA" id="ARBA00022840"/>
    </source>
</evidence>